<protein>
    <submittedName>
        <fullName evidence="8">Methyl-accepting chemotaxis protein</fullName>
    </submittedName>
</protein>
<feature type="domain" description="HAMP" evidence="7">
    <location>
        <begin position="212"/>
        <end position="264"/>
    </location>
</feature>
<keyword evidence="9" id="KW-1185">Reference proteome</keyword>
<dbReference type="Pfam" id="PF12729">
    <property type="entry name" value="4HB_MCP_1"/>
    <property type="match status" value="1"/>
</dbReference>
<keyword evidence="3" id="KW-0807">Transducer</keyword>
<evidence type="ECO:0000256" key="2">
    <source>
        <dbReference type="ARBA" id="ARBA00029447"/>
    </source>
</evidence>
<dbReference type="SUPFAM" id="SSF58104">
    <property type="entry name" value="Methyl-accepting chemotaxis protein (MCP) signaling domain"/>
    <property type="match status" value="1"/>
</dbReference>
<keyword evidence="5" id="KW-0472">Membrane</keyword>
<dbReference type="InterPro" id="IPR004089">
    <property type="entry name" value="MCPsignal_dom"/>
</dbReference>
<dbReference type="PANTHER" id="PTHR43531:SF11">
    <property type="entry name" value="METHYL-ACCEPTING CHEMOTAXIS PROTEIN 3"/>
    <property type="match status" value="1"/>
</dbReference>
<evidence type="ECO:0000259" key="6">
    <source>
        <dbReference type="PROSITE" id="PS50111"/>
    </source>
</evidence>
<dbReference type="Proteomes" id="UP001224418">
    <property type="component" value="Unassembled WGS sequence"/>
</dbReference>
<feature type="domain" description="Methyl-accepting transducer" evidence="6">
    <location>
        <begin position="276"/>
        <end position="534"/>
    </location>
</feature>
<dbReference type="PRINTS" id="PR00260">
    <property type="entry name" value="CHEMTRNSDUCR"/>
</dbReference>
<gene>
    <name evidence="8" type="ORF">QOZ93_001334</name>
</gene>
<keyword evidence="5" id="KW-1133">Transmembrane helix</keyword>
<dbReference type="Pfam" id="PF00015">
    <property type="entry name" value="MCPsignal"/>
    <property type="match status" value="1"/>
</dbReference>
<evidence type="ECO:0000259" key="7">
    <source>
        <dbReference type="PROSITE" id="PS50885"/>
    </source>
</evidence>
<dbReference type="PROSITE" id="PS50111">
    <property type="entry name" value="CHEMOTAXIS_TRANSDUC_2"/>
    <property type="match status" value="1"/>
</dbReference>
<reference evidence="8 9" key="1">
    <citation type="submission" date="2023-07" db="EMBL/GenBank/DDBJ databases">
        <title>Genomic Encyclopedia of Type Strains, Phase IV (KMG-IV): sequencing the most valuable type-strain genomes for metagenomic binning, comparative biology and taxonomic classification.</title>
        <authorList>
            <person name="Goeker M."/>
        </authorList>
    </citation>
    <scope>NUCLEOTIDE SEQUENCE [LARGE SCALE GENOMIC DNA]</scope>
    <source>
        <strain evidence="8 9">DSM 1400</strain>
    </source>
</reference>
<keyword evidence="4" id="KW-0175">Coiled coil</keyword>
<comment type="similarity">
    <text evidence="2">Belongs to the methyl-accepting chemotaxis (MCP) protein family.</text>
</comment>
<keyword evidence="1" id="KW-0145">Chemotaxis</keyword>
<feature type="coiled-coil region" evidence="4">
    <location>
        <begin position="75"/>
        <end position="172"/>
    </location>
</feature>
<feature type="transmembrane region" description="Helical" evidence="5">
    <location>
        <begin position="12"/>
        <end position="35"/>
    </location>
</feature>
<evidence type="ECO:0000256" key="3">
    <source>
        <dbReference type="PROSITE-ProRule" id="PRU00284"/>
    </source>
</evidence>
<accession>A0ABU0JR84</accession>
<dbReference type="Pfam" id="PF00672">
    <property type="entry name" value="HAMP"/>
    <property type="match status" value="1"/>
</dbReference>
<dbReference type="PROSITE" id="PS50885">
    <property type="entry name" value="HAMP"/>
    <property type="match status" value="1"/>
</dbReference>
<name>A0ABU0JR84_HATLI</name>
<dbReference type="InterPro" id="IPR004090">
    <property type="entry name" value="Chemotax_Me-accpt_rcpt"/>
</dbReference>
<sequence length="570" mass="63610">MKLLKNLKISSKLITSFLVIALLMMFIGGFGVLGINKIDKSANGLYYDNIIGIISINDLNKNFLTIYSNLQILPHVTTKEEVKNLIEENEKITRQSDECIKLYKTGITKDEDKKLMNELEEKISVYRSIRKEYTEVCFTKDKKEALKKFTEVKQTKDEVLRELDKLVELNAKWAGDAIAVNNSIFNDSITAIIIIFSISVILLIICAILLIKSIINPLNKIKRFAYRLSQYDFSTKIDISEKNEFGQTSEALNKAQDNVNTLIKSVINSTQDMSASSEELSATVEEMTSKLENINESTKKINVGVQETSATAQELSASVEEVDSSVSILSDKALYGSNNAIEIKERAVTVEQNSKEAVENTNKIYMDMEKEILKDIEKGKVVSEIKVMADTISSIAKQINLLSLNAAIEAARAGEQGKGFAVVADEVRKLAEQSAQAVENVESTIEEVQVSFGNLSRNSNELLNFMNNNVIKQFENFIKVGEEYENDGIFVSNMSEELASMTQEITGTIEQVNEAVQNMAEMAQNSSENLNEIQDSVNESTQAMEQVACTSQDQAELAQKLNEIVSKFKI</sequence>
<dbReference type="Gene3D" id="1.10.287.950">
    <property type="entry name" value="Methyl-accepting chemotaxis protein"/>
    <property type="match status" value="1"/>
</dbReference>
<evidence type="ECO:0000256" key="1">
    <source>
        <dbReference type="ARBA" id="ARBA00022500"/>
    </source>
</evidence>
<dbReference type="CDD" id="cd06225">
    <property type="entry name" value="HAMP"/>
    <property type="match status" value="1"/>
</dbReference>
<comment type="caution">
    <text evidence="8">The sequence shown here is derived from an EMBL/GenBank/DDBJ whole genome shotgun (WGS) entry which is preliminary data.</text>
</comment>
<proteinExistence type="inferred from homology"/>
<dbReference type="InterPro" id="IPR051310">
    <property type="entry name" value="MCP_chemotaxis"/>
</dbReference>
<dbReference type="InterPro" id="IPR003660">
    <property type="entry name" value="HAMP_dom"/>
</dbReference>
<dbReference type="RefSeq" id="WP_307355595.1">
    <property type="nucleotide sequence ID" value="NZ_BAAACJ010000033.1"/>
</dbReference>
<dbReference type="EMBL" id="JAUSWN010000009">
    <property type="protein sequence ID" value="MDQ0479593.1"/>
    <property type="molecule type" value="Genomic_DNA"/>
</dbReference>
<dbReference type="InterPro" id="IPR024478">
    <property type="entry name" value="HlyB_4HB_MCP"/>
</dbReference>
<dbReference type="SMART" id="SM00304">
    <property type="entry name" value="HAMP"/>
    <property type="match status" value="1"/>
</dbReference>
<evidence type="ECO:0000313" key="9">
    <source>
        <dbReference type="Proteomes" id="UP001224418"/>
    </source>
</evidence>
<dbReference type="SMART" id="SM00283">
    <property type="entry name" value="MA"/>
    <property type="match status" value="1"/>
</dbReference>
<dbReference type="PANTHER" id="PTHR43531">
    <property type="entry name" value="PROTEIN ICFG"/>
    <property type="match status" value="1"/>
</dbReference>
<feature type="transmembrane region" description="Helical" evidence="5">
    <location>
        <begin position="189"/>
        <end position="211"/>
    </location>
</feature>
<evidence type="ECO:0000313" key="8">
    <source>
        <dbReference type="EMBL" id="MDQ0479593.1"/>
    </source>
</evidence>
<feature type="coiled-coil region" evidence="4">
    <location>
        <begin position="509"/>
        <end position="536"/>
    </location>
</feature>
<organism evidence="8 9">
    <name type="scientific">Hathewaya limosa</name>
    <name type="common">Clostridium limosum</name>
    <dbReference type="NCBI Taxonomy" id="1536"/>
    <lineage>
        <taxon>Bacteria</taxon>
        <taxon>Bacillati</taxon>
        <taxon>Bacillota</taxon>
        <taxon>Clostridia</taxon>
        <taxon>Eubacteriales</taxon>
        <taxon>Clostridiaceae</taxon>
        <taxon>Hathewaya</taxon>
    </lineage>
</organism>
<evidence type="ECO:0000256" key="4">
    <source>
        <dbReference type="SAM" id="Coils"/>
    </source>
</evidence>
<keyword evidence="5" id="KW-0812">Transmembrane</keyword>
<evidence type="ECO:0000256" key="5">
    <source>
        <dbReference type="SAM" id="Phobius"/>
    </source>
</evidence>